<dbReference type="AlphaFoldDB" id="A0A670J4C4"/>
<accession>A0A670J4C4</accession>
<dbReference type="SUPFAM" id="SSF50729">
    <property type="entry name" value="PH domain-like"/>
    <property type="match status" value="1"/>
</dbReference>
<evidence type="ECO:0000313" key="3">
    <source>
        <dbReference type="Proteomes" id="UP000472272"/>
    </source>
</evidence>
<proteinExistence type="predicted"/>
<reference evidence="2 3" key="1">
    <citation type="journal article" date="2019" name="Proc. Natl. Acad. Sci. U.S.A.">
        <title>Regulatory changes in pterin and carotenoid genes underlie balanced color polymorphisms in the wall lizard.</title>
        <authorList>
            <person name="Andrade P."/>
            <person name="Pinho C."/>
            <person name="Perez I de Lanuza G."/>
            <person name="Afonso S."/>
            <person name="Brejcha J."/>
            <person name="Rubin C.J."/>
            <person name="Wallerman O."/>
            <person name="Pereira P."/>
            <person name="Sabatino S.J."/>
            <person name="Bellati A."/>
            <person name="Pellitteri-Rosa D."/>
            <person name="Bosakova Z."/>
            <person name="Bunikis I."/>
            <person name="Carretero M.A."/>
            <person name="Feiner N."/>
            <person name="Marsik P."/>
            <person name="Pauperio F."/>
            <person name="Salvi D."/>
            <person name="Soler L."/>
            <person name="While G.M."/>
            <person name="Uller T."/>
            <person name="Font E."/>
            <person name="Andersson L."/>
            <person name="Carneiro M."/>
        </authorList>
    </citation>
    <scope>NUCLEOTIDE SEQUENCE</scope>
</reference>
<keyword evidence="3" id="KW-1185">Reference proteome</keyword>
<protein>
    <recommendedName>
        <fullName evidence="1">Pleckstrin homology domain-containing protein</fullName>
    </recommendedName>
</protein>
<dbReference type="Proteomes" id="UP000472272">
    <property type="component" value="Chromosome 8"/>
</dbReference>
<dbReference type="Gene3D" id="2.30.29.30">
    <property type="entry name" value="Pleckstrin-homology domain (PH domain)/Phosphotyrosine-binding domain (PTB)"/>
    <property type="match status" value="1"/>
</dbReference>
<sequence length="222" mass="25528">CSFAFSSSKALLDEIQLPLVCFWELCNVDDEEEEKSLSAALLSPSASGQKKANPFLTLSHDPEAKTYRQGLLARKVHAEADGKKTPWGKRGWKMFHTVLKGMVLYFSKDQHFSHESWMDQVSDDLLEHQRNLPSKRGRGRDLEEYQLKKEYLLYEKRRYETYVRLLEAGELPAEEACSSLQKSHSSPSLNVDGLPAGVKVKRNISERRTVRKIIPRRNKHLL</sequence>
<feature type="domain" description="Pleckstrin homology" evidence="1">
    <location>
        <begin position="67"/>
        <end position="120"/>
    </location>
</feature>
<reference evidence="2" key="3">
    <citation type="submission" date="2025-09" db="UniProtKB">
        <authorList>
            <consortium name="Ensembl"/>
        </authorList>
    </citation>
    <scope>IDENTIFICATION</scope>
</reference>
<dbReference type="InterPro" id="IPR041681">
    <property type="entry name" value="PH_9"/>
</dbReference>
<dbReference type="InterPro" id="IPR011993">
    <property type="entry name" value="PH-like_dom_sf"/>
</dbReference>
<dbReference type="PANTHER" id="PTHR10663:SF338">
    <property type="entry name" value="PH AND SEC7 DOMAIN-CONTAINING PROTEIN 4"/>
    <property type="match status" value="1"/>
</dbReference>
<reference evidence="2" key="2">
    <citation type="submission" date="2025-08" db="UniProtKB">
        <authorList>
            <consortium name="Ensembl"/>
        </authorList>
    </citation>
    <scope>IDENTIFICATION</scope>
</reference>
<evidence type="ECO:0000259" key="1">
    <source>
        <dbReference type="Pfam" id="PF15410"/>
    </source>
</evidence>
<dbReference type="GeneTree" id="ENSGT00940000161976"/>
<dbReference type="Ensembl" id="ENSPMRT00000020223.1">
    <property type="protein sequence ID" value="ENSPMRP00000019045.1"/>
    <property type="gene ID" value="ENSPMRG00000012430.1"/>
</dbReference>
<dbReference type="PANTHER" id="PTHR10663">
    <property type="entry name" value="GUANYL-NUCLEOTIDE EXCHANGE FACTOR"/>
    <property type="match status" value="1"/>
</dbReference>
<dbReference type="Pfam" id="PF15410">
    <property type="entry name" value="PH_9"/>
    <property type="match status" value="1"/>
</dbReference>
<dbReference type="GO" id="GO:0032587">
    <property type="term" value="C:ruffle membrane"/>
    <property type="evidence" value="ECO:0007669"/>
    <property type="project" value="TreeGrafter"/>
</dbReference>
<name>A0A670J4C4_PODMU</name>
<dbReference type="OMA" id="ISRSTWH"/>
<organism evidence="2 3">
    <name type="scientific">Podarcis muralis</name>
    <name type="common">Wall lizard</name>
    <name type="synonym">Lacerta muralis</name>
    <dbReference type="NCBI Taxonomy" id="64176"/>
    <lineage>
        <taxon>Eukaryota</taxon>
        <taxon>Metazoa</taxon>
        <taxon>Chordata</taxon>
        <taxon>Craniata</taxon>
        <taxon>Vertebrata</taxon>
        <taxon>Euteleostomi</taxon>
        <taxon>Lepidosauria</taxon>
        <taxon>Squamata</taxon>
        <taxon>Bifurcata</taxon>
        <taxon>Unidentata</taxon>
        <taxon>Episquamata</taxon>
        <taxon>Laterata</taxon>
        <taxon>Lacertibaenia</taxon>
        <taxon>Lacertidae</taxon>
        <taxon>Podarcis</taxon>
    </lineage>
</organism>
<evidence type="ECO:0000313" key="2">
    <source>
        <dbReference type="Ensembl" id="ENSPMRP00000019045.1"/>
    </source>
</evidence>